<protein>
    <submittedName>
        <fullName evidence="8">Uncharacterized protein</fullName>
    </submittedName>
</protein>
<evidence type="ECO:0000256" key="1">
    <source>
        <dbReference type="ARBA" id="ARBA00004370"/>
    </source>
</evidence>
<feature type="compositionally biased region" description="Low complexity" evidence="6">
    <location>
        <begin position="12"/>
        <end position="24"/>
    </location>
</feature>
<name>A0ABD3QHZ9_9STRA</name>
<keyword evidence="3 5" id="KW-0808">Transferase</keyword>
<keyword evidence="9" id="KW-1185">Reference proteome</keyword>
<feature type="transmembrane region" description="Helical" evidence="7">
    <location>
        <begin position="293"/>
        <end position="314"/>
    </location>
</feature>
<dbReference type="PROSITE" id="PS00379">
    <property type="entry name" value="CDP_ALCOHOL_P_TRANSF"/>
    <property type="match status" value="1"/>
</dbReference>
<dbReference type="InterPro" id="IPR043130">
    <property type="entry name" value="CDP-OH_PTrfase_TM_dom"/>
</dbReference>
<dbReference type="InterPro" id="IPR048254">
    <property type="entry name" value="CDP_ALCOHOL_P_TRANSF_CS"/>
</dbReference>
<comment type="similarity">
    <text evidence="2 5">Belongs to the CDP-alcohol phosphatidyltransferase class-I family.</text>
</comment>
<reference evidence="8 9" key="1">
    <citation type="journal article" date="2020" name="G3 (Bethesda)">
        <title>Improved Reference Genome for Cyclotella cryptica CCMP332, a Model for Cell Wall Morphogenesis, Salinity Adaptation, and Lipid Production in Diatoms (Bacillariophyta).</title>
        <authorList>
            <person name="Roberts W.R."/>
            <person name="Downey K.M."/>
            <person name="Ruck E.C."/>
            <person name="Traller J.C."/>
            <person name="Alverson A.J."/>
        </authorList>
    </citation>
    <scope>NUCLEOTIDE SEQUENCE [LARGE SCALE GENOMIC DNA]</scope>
    <source>
        <strain evidence="8 9">CCMP332</strain>
    </source>
</reference>
<keyword evidence="4 7" id="KW-0472">Membrane</keyword>
<evidence type="ECO:0000256" key="6">
    <source>
        <dbReference type="SAM" id="MobiDB-lite"/>
    </source>
</evidence>
<evidence type="ECO:0000256" key="5">
    <source>
        <dbReference type="RuleBase" id="RU003750"/>
    </source>
</evidence>
<dbReference type="InterPro" id="IPR014472">
    <property type="entry name" value="CHOPT"/>
</dbReference>
<keyword evidence="7" id="KW-1133">Transmembrane helix</keyword>
<dbReference type="Gene3D" id="1.20.120.1760">
    <property type="match status" value="1"/>
</dbReference>
<dbReference type="EMBL" id="JABMIG020000036">
    <property type="protein sequence ID" value="KAL3799807.1"/>
    <property type="molecule type" value="Genomic_DNA"/>
</dbReference>
<feature type="transmembrane region" description="Helical" evidence="7">
    <location>
        <begin position="85"/>
        <end position="109"/>
    </location>
</feature>
<comment type="caution">
    <text evidence="8">The sequence shown here is derived from an EMBL/GenBank/DDBJ whole genome shotgun (WGS) entry which is preliminary data.</text>
</comment>
<dbReference type="GO" id="GO:0008610">
    <property type="term" value="P:lipid biosynthetic process"/>
    <property type="evidence" value="ECO:0007669"/>
    <property type="project" value="UniProtKB-ARBA"/>
</dbReference>
<dbReference type="GO" id="GO:0016020">
    <property type="term" value="C:membrane"/>
    <property type="evidence" value="ECO:0007669"/>
    <property type="project" value="UniProtKB-SubCell"/>
</dbReference>
<accession>A0ABD3QHZ9</accession>
<organism evidence="8 9">
    <name type="scientific">Cyclotella cryptica</name>
    <dbReference type="NCBI Taxonomy" id="29204"/>
    <lineage>
        <taxon>Eukaryota</taxon>
        <taxon>Sar</taxon>
        <taxon>Stramenopiles</taxon>
        <taxon>Ochrophyta</taxon>
        <taxon>Bacillariophyta</taxon>
        <taxon>Coscinodiscophyceae</taxon>
        <taxon>Thalassiosirophycidae</taxon>
        <taxon>Stephanodiscales</taxon>
        <taxon>Stephanodiscaceae</taxon>
        <taxon>Cyclotella</taxon>
    </lineage>
</organism>
<dbReference type="Pfam" id="PF01066">
    <property type="entry name" value="CDP-OH_P_transf"/>
    <property type="match status" value="1"/>
</dbReference>
<feature type="region of interest" description="Disordered" evidence="6">
    <location>
        <begin position="1"/>
        <end position="28"/>
    </location>
</feature>
<proteinExistence type="inferred from homology"/>
<dbReference type="PANTHER" id="PTHR10414:SF37">
    <property type="entry name" value="BB IN A BOXCAR, ISOFORM C"/>
    <property type="match status" value="1"/>
</dbReference>
<evidence type="ECO:0000313" key="9">
    <source>
        <dbReference type="Proteomes" id="UP001516023"/>
    </source>
</evidence>
<evidence type="ECO:0000256" key="3">
    <source>
        <dbReference type="ARBA" id="ARBA00022679"/>
    </source>
</evidence>
<dbReference type="InterPro" id="IPR000462">
    <property type="entry name" value="CDP-OH_P_trans"/>
</dbReference>
<dbReference type="Proteomes" id="UP001516023">
    <property type="component" value="Unassembled WGS sequence"/>
</dbReference>
<sequence>MPAALSPKPTQSSSTTAGLSPSSSMTDVVTSSPDRSYYYLSSHAATVLPRYQYHGEDLSLLYKHVLSPLAGGLVERIPMWVAPNVITLGGLALMALSYGVIWACCPGLYEGNEDVVSNLHGESRGGVPSQIFLLNCIAMLLYQTLDNMDGKQARRTGSSSPLGLLFDHGCDAVNSIFGSGNWICAMGLYPGRIDGNSSIISQLFGGEAVLAALLILCPMIAFYVSTWEQYYTGKLVLPPFNGPSEGLLLGASLSFLSWYKGVMFWHETGLADGLFAWCGMGEMLTGRIRNLDLIVLSSVLALCQEVALKVAFVIRKHGVGTVKSLMPHFLLVASSIVLIAYDNTLLVRSPRTVMHLIAGLFVEQTTQLMLDHMVEEEFLITKRFGLYPLVALATLMVGCDGHVSKFISVQALDACLLAYTTGLWVYLAFKIRVLIYEICDVLGIWCFDIVTPYESSLCYENGDTNDDITMAEASVDIVNSTLQVDLTRKKVV</sequence>
<evidence type="ECO:0000256" key="2">
    <source>
        <dbReference type="ARBA" id="ARBA00010441"/>
    </source>
</evidence>
<feature type="transmembrane region" description="Helical" evidence="7">
    <location>
        <begin position="208"/>
        <end position="226"/>
    </location>
</feature>
<dbReference type="PANTHER" id="PTHR10414">
    <property type="entry name" value="ETHANOLAMINEPHOSPHOTRANSFERASE"/>
    <property type="match status" value="1"/>
</dbReference>
<dbReference type="AlphaFoldDB" id="A0ABD3QHZ9"/>
<evidence type="ECO:0000256" key="4">
    <source>
        <dbReference type="ARBA" id="ARBA00023136"/>
    </source>
</evidence>
<dbReference type="GO" id="GO:0016740">
    <property type="term" value="F:transferase activity"/>
    <property type="evidence" value="ECO:0007669"/>
    <property type="project" value="UniProtKB-KW"/>
</dbReference>
<feature type="transmembrane region" description="Helical" evidence="7">
    <location>
        <begin position="409"/>
        <end position="429"/>
    </location>
</feature>
<keyword evidence="7" id="KW-0812">Transmembrane</keyword>
<evidence type="ECO:0000256" key="7">
    <source>
        <dbReference type="SAM" id="Phobius"/>
    </source>
</evidence>
<comment type="subcellular location">
    <subcellularLocation>
        <location evidence="1">Membrane</location>
    </subcellularLocation>
</comment>
<feature type="transmembrane region" description="Helical" evidence="7">
    <location>
        <begin position="326"/>
        <end position="347"/>
    </location>
</feature>
<feature type="transmembrane region" description="Helical" evidence="7">
    <location>
        <begin position="384"/>
        <end position="403"/>
    </location>
</feature>
<evidence type="ECO:0000313" key="8">
    <source>
        <dbReference type="EMBL" id="KAL3799807.1"/>
    </source>
</evidence>
<gene>
    <name evidence="8" type="ORF">HJC23_010457</name>
</gene>